<reference evidence="1 2" key="1">
    <citation type="submission" date="2009-01" db="EMBL/GenBank/DDBJ databases">
        <title>Complete sequence of Geobacter sp. FRC-32.</title>
        <authorList>
            <consortium name="US DOE Joint Genome Institute"/>
            <person name="Lucas S."/>
            <person name="Copeland A."/>
            <person name="Lapidus A."/>
            <person name="Glavina del Rio T."/>
            <person name="Dalin E."/>
            <person name="Tice H."/>
            <person name="Bruce D."/>
            <person name="Goodwin L."/>
            <person name="Pitluck S."/>
            <person name="Saunders E."/>
            <person name="Brettin T."/>
            <person name="Detter J.C."/>
            <person name="Han C."/>
            <person name="Larimer F."/>
            <person name="Land M."/>
            <person name="Hauser L."/>
            <person name="Kyrpides N."/>
            <person name="Ovchinnikova G."/>
            <person name="Kostka J."/>
            <person name="Richardson P."/>
        </authorList>
    </citation>
    <scope>NUCLEOTIDE SEQUENCE [LARGE SCALE GENOMIC DNA]</scope>
    <source>
        <strain evidence="2">DSM 22248 / JCM 15807 / FRC-32</strain>
    </source>
</reference>
<gene>
    <name evidence="1" type="ordered locus">Geob_0647</name>
</gene>
<dbReference type="Proteomes" id="UP000007721">
    <property type="component" value="Chromosome"/>
</dbReference>
<dbReference type="AlphaFoldDB" id="B9M0H5"/>
<dbReference type="HOGENOM" id="CLU_075745_0_0_7"/>
<dbReference type="STRING" id="316067.Geob_0647"/>
<sequence>MKKNLVMGAVSGYDFSLISPFVISLRKTGFTGDICFFASGISDRTKHYLRLLDVQVVTLPQEEQFAGMAISITRFMLYQAFLARQDMDYEGVMLTDVRDVVFQVDPFAFDFSGKVCCFLEAEEKRIIDCPMNCEWLRSKFGDPVLAEIGHNPISCVGTIIGGKSQVQGYLKVMLEHLTPPFTIPGDDTAVHNYLIHTRQIPDIAIFANEDGPVMTVGYKSSDSMSFDGAGFLSNTAGKIVNTIHQYDRHPQLLEKLSFLYA</sequence>
<dbReference type="KEGG" id="geo:Geob_0647"/>
<accession>B9M0H5</accession>
<dbReference type="OrthoDB" id="7672517at2"/>
<evidence type="ECO:0000313" key="2">
    <source>
        <dbReference type="Proteomes" id="UP000007721"/>
    </source>
</evidence>
<protein>
    <submittedName>
        <fullName evidence="1">Uncharacterized protein</fullName>
    </submittedName>
</protein>
<dbReference type="RefSeq" id="WP_012645741.1">
    <property type="nucleotide sequence ID" value="NC_011979.1"/>
</dbReference>
<evidence type="ECO:0000313" key="1">
    <source>
        <dbReference type="EMBL" id="ACM19012.1"/>
    </source>
</evidence>
<dbReference type="eggNOG" id="ENOG50330D7">
    <property type="taxonomic scope" value="Bacteria"/>
</dbReference>
<keyword evidence="2" id="KW-1185">Reference proteome</keyword>
<organism evidence="1 2">
    <name type="scientific">Geotalea daltonii (strain DSM 22248 / JCM 15807 / FRC-32)</name>
    <name type="common">Geobacter daltonii</name>
    <dbReference type="NCBI Taxonomy" id="316067"/>
    <lineage>
        <taxon>Bacteria</taxon>
        <taxon>Pseudomonadati</taxon>
        <taxon>Thermodesulfobacteriota</taxon>
        <taxon>Desulfuromonadia</taxon>
        <taxon>Geobacterales</taxon>
        <taxon>Geobacteraceae</taxon>
        <taxon>Geotalea</taxon>
    </lineage>
</organism>
<name>B9M0H5_GEODF</name>
<dbReference type="EMBL" id="CP001390">
    <property type="protein sequence ID" value="ACM19012.1"/>
    <property type="molecule type" value="Genomic_DNA"/>
</dbReference>
<proteinExistence type="predicted"/>